<dbReference type="Proteomes" id="UP001493487">
    <property type="component" value="Unassembled WGS sequence"/>
</dbReference>
<protein>
    <submittedName>
        <fullName evidence="5">AraC family transcriptional regulator</fullName>
    </submittedName>
</protein>
<dbReference type="InterPro" id="IPR009057">
    <property type="entry name" value="Homeodomain-like_sf"/>
</dbReference>
<evidence type="ECO:0000256" key="3">
    <source>
        <dbReference type="ARBA" id="ARBA00023163"/>
    </source>
</evidence>
<evidence type="ECO:0000259" key="4">
    <source>
        <dbReference type="PROSITE" id="PS01124"/>
    </source>
</evidence>
<name>A0ABV1KSM6_9BACL</name>
<gene>
    <name evidence="5" type="ORF">QJS35_10250</name>
</gene>
<keyword evidence="1" id="KW-0805">Transcription regulation</keyword>
<accession>A0ABV1KSM6</accession>
<comment type="caution">
    <text evidence="5">The sequence shown here is derived from an EMBL/GenBank/DDBJ whole genome shotgun (WGS) entry which is preliminary data.</text>
</comment>
<dbReference type="InterPro" id="IPR014710">
    <property type="entry name" value="RmlC-like_jellyroll"/>
</dbReference>
<dbReference type="Gene3D" id="1.10.10.60">
    <property type="entry name" value="Homeodomain-like"/>
    <property type="match status" value="2"/>
</dbReference>
<evidence type="ECO:0000313" key="6">
    <source>
        <dbReference type="Proteomes" id="UP001493487"/>
    </source>
</evidence>
<dbReference type="PANTHER" id="PTHR43280:SF28">
    <property type="entry name" value="HTH-TYPE TRANSCRIPTIONAL ACTIVATOR RHAS"/>
    <property type="match status" value="1"/>
</dbReference>
<dbReference type="SMART" id="SM00342">
    <property type="entry name" value="HTH_ARAC"/>
    <property type="match status" value="1"/>
</dbReference>
<evidence type="ECO:0000313" key="5">
    <source>
        <dbReference type="EMBL" id="MEQ4482777.1"/>
    </source>
</evidence>
<dbReference type="EMBL" id="JASKHM010000005">
    <property type="protein sequence ID" value="MEQ4482777.1"/>
    <property type="molecule type" value="Genomic_DNA"/>
</dbReference>
<dbReference type="Gene3D" id="2.60.120.10">
    <property type="entry name" value="Jelly Rolls"/>
    <property type="match status" value="1"/>
</dbReference>
<reference evidence="5 6" key="1">
    <citation type="journal article" date="2023" name="Genome Announc.">
        <title>Pan-Genome Analyses of the Genus Cohnella and Proposal of the Novel Species Cohnella silvisoli sp. nov., Isolated from Forest Soil.</title>
        <authorList>
            <person name="Wang C."/>
            <person name="Mao L."/>
            <person name="Bao G."/>
            <person name="Zhu H."/>
        </authorList>
    </citation>
    <scope>NUCLEOTIDE SEQUENCE [LARGE SCALE GENOMIC DNA]</scope>
    <source>
        <strain evidence="5 6">NL03-T5-1</strain>
    </source>
</reference>
<organism evidence="5 6">
    <name type="scientific">Cohnella silvisoli</name>
    <dbReference type="NCBI Taxonomy" id="2873699"/>
    <lineage>
        <taxon>Bacteria</taxon>
        <taxon>Bacillati</taxon>
        <taxon>Bacillota</taxon>
        <taxon>Bacilli</taxon>
        <taxon>Bacillales</taxon>
        <taxon>Paenibacillaceae</taxon>
        <taxon>Cohnella</taxon>
    </lineage>
</organism>
<sequence>MKLKFLAQIYIKNAKSFPVHLERIVHTAEDAPPVHSHDFNELFFVVHGRAAHYFEGKTYPLYTNDVVMIRPGEYHAFYIEPGQQLEIINCLFLPHIFEESWIPLIDRENSISSFLIRPLLNKHEEFHPRLSLGKQQSERVKQVLEQLMTEYEENRAYALSIMQMKLSELLMLIIRFHEEDQIRQQMPAHRPSERMVMLRGIQRYMEENYEQKLNIEMLARSYGFSGRHLKRLFKQETGMTITEMSHHIRVEKAKLLLAQTKEPIVAIAGRVGYEDPSFFSRLFARKVKCSPGKYREQVNKS</sequence>
<dbReference type="InterPro" id="IPR018060">
    <property type="entry name" value="HTH_AraC"/>
</dbReference>
<dbReference type="PANTHER" id="PTHR43280">
    <property type="entry name" value="ARAC-FAMILY TRANSCRIPTIONAL REGULATOR"/>
    <property type="match status" value="1"/>
</dbReference>
<dbReference type="RefSeq" id="WP_232185491.1">
    <property type="nucleotide sequence ID" value="NZ_JAIOAP010000005.1"/>
</dbReference>
<dbReference type="SUPFAM" id="SSF46689">
    <property type="entry name" value="Homeodomain-like"/>
    <property type="match status" value="2"/>
</dbReference>
<keyword evidence="6" id="KW-1185">Reference proteome</keyword>
<dbReference type="SUPFAM" id="SSF51215">
    <property type="entry name" value="Regulatory protein AraC"/>
    <property type="match status" value="1"/>
</dbReference>
<evidence type="ECO:0000256" key="1">
    <source>
        <dbReference type="ARBA" id="ARBA00023015"/>
    </source>
</evidence>
<proteinExistence type="predicted"/>
<dbReference type="Pfam" id="PF12833">
    <property type="entry name" value="HTH_18"/>
    <property type="match status" value="1"/>
</dbReference>
<evidence type="ECO:0000256" key="2">
    <source>
        <dbReference type="ARBA" id="ARBA00023125"/>
    </source>
</evidence>
<dbReference type="PROSITE" id="PS01124">
    <property type="entry name" value="HTH_ARAC_FAMILY_2"/>
    <property type="match status" value="1"/>
</dbReference>
<keyword evidence="3" id="KW-0804">Transcription</keyword>
<dbReference type="InterPro" id="IPR037923">
    <property type="entry name" value="HTH-like"/>
</dbReference>
<dbReference type="Pfam" id="PF02311">
    <property type="entry name" value="AraC_binding"/>
    <property type="match status" value="1"/>
</dbReference>
<keyword evidence="2" id="KW-0238">DNA-binding</keyword>
<dbReference type="InterPro" id="IPR003313">
    <property type="entry name" value="AraC-bd"/>
</dbReference>
<feature type="domain" description="HTH araC/xylS-type" evidence="4">
    <location>
        <begin position="199"/>
        <end position="297"/>
    </location>
</feature>